<proteinExistence type="predicted"/>
<evidence type="ECO:0000313" key="1">
    <source>
        <dbReference type="EMBL" id="MFC0049834.1"/>
    </source>
</evidence>
<reference evidence="1 2" key="1">
    <citation type="submission" date="2024-09" db="EMBL/GenBank/DDBJ databases">
        <authorList>
            <person name="Sun Q."/>
            <person name="Mori K."/>
        </authorList>
    </citation>
    <scope>NUCLEOTIDE SEQUENCE [LARGE SCALE GENOMIC DNA]</scope>
    <source>
        <strain evidence="1 2">KCTC 23315</strain>
    </source>
</reference>
<dbReference type="EMBL" id="JBHLXP010000004">
    <property type="protein sequence ID" value="MFC0049834.1"/>
    <property type="molecule type" value="Genomic_DNA"/>
</dbReference>
<name>A0ABV6BG34_9GAMM</name>
<evidence type="ECO:0000313" key="2">
    <source>
        <dbReference type="Proteomes" id="UP001589813"/>
    </source>
</evidence>
<sequence>MKIVSLDWPPYTGANEPGQGAITVALRRIFLRLGYQLVVEFMPWSRAMLEVRRPKSHYIGYFPEYPIDDPLVQLSDSIGSSELRLIQHVDSHISVQQTLDLQRYSFFVVKDYVNTAELDLLIAQRKLTPQLSLSDKNSIQKIVYKRGELAVIDGKVFQHLIEHDAELIATAQGKVRLHPFVLGQQSLHVAFNKQHPAYPQLLQQLNAELSKLQLNQID</sequence>
<dbReference type="Gene3D" id="3.40.190.10">
    <property type="entry name" value="Periplasmic binding protein-like II"/>
    <property type="match status" value="2"/>
</dbReference>
<protein>
    <submittedName>
        <fullName evidence="1">Substrate-binding periplasmic protein</fullName>
    </submittedName>
</protein>
<organism evidence="1 2">
    <name type="scientific">Rheinheimera tilapiae</name>
    <dbReference type="NCBI Taxonomy" id="875043"/>
    <lineage>
        <taxon>Bacteria</taxon>
        <taxon>Pseudomonadati</taxon>
        <taxon>Pseudomonadota</taxon>
        <taxon>Gammaproteobacteria</taxon>
        <taxon>Chromatiales</taxon>
        <taxon>Chromatiaceae</taxon>
        <taxon>Rheinheimera</taxon>
    </lineage>
</organism>
<accession>A0ABV6BG34</accession>
<dbReference type="SUPFAM" id="SSF53850">
    <property type="entry name" value="Periplasmic binding protein-like II"/>
    <property type="match status" value="1"/>
</dbReference>
<gene>
    <name evidence="1" type="ORF">ACFFJP_16155</name>
</gene>
<dbReference type="Proteomes" id="UP001589813">
    <property type="component" value="Unassembled WGS sequence"/>
</dbReference>
<keyword evidence="2" id="KW-1185">Reference proteome</keyword>
<comment type="caution">
    <text evidence="1">The sequence shown here is derived from an EMBL/GenBank/DDBJ whole genome shotgun (WGS) entry which is preliminary data.</text>
</comment>